<reference evidence="1 2" key="1">
    <citation type="journal article" date="2022" name="DNA Res.">
        <title>Chromosomal-level genome assembly of the orchid tree Bauhinia variegata (Leguminosae; Cercidoideae) supports the allotetraploid origin hypothesis of Bauhinia.</title>
        <authorList>
            <person name="Zhong Y."/>
            <person name="Chen Y."/>
            <person name="Zheng D."/>
            <person name="Pang J."/>
            <person name="Liu Y."/>
            <person name="Luo S."/>
            <person name="Meng S."/>
            <person name="Qian L."/>
            <person name="Wei D."/>
            <person name="Dai S."/>
            <person name="Zhou R."/>
        </authorList>
    </citation>
    <scope>NUCLEOTIDE SEQUENCE [LARGE SCALE GENOMIC DNA]</scope>
    <source>
        <strain evidence="1">BV-YZ2020</strain>
    </source>
</reference>
<keyword evidence="2" id="KW-1185">Reference proteome</keyword>
<sequence>MSSDGEATIVQFFPIMLAIFSGLALACLLRKFRRIEHPKALPHGSMGWPFLGETLDLFKPHKSDSLGTFLEDHCSRLSSIVKEIIKDRQKNNIVETVEGGELLNVILSKQDLSVEEMMSIALDLLFGGYETTAKLLSLIVYYLAQTPNALKRLKVINEGLRCENVVKFLHRKAVQDVKFKEFVIPAGWKVLPVLSAGHLDPNFHKNPQEFNPFRWNDNSPSKIMAPFWGGPLLCPGADLARVEIAFFLHHTYTSKALLHDH</sequence>
<organism evidence="1 2">
    <name type="scientific">Bauhinia variegata</name>
    <name type="common">Purple orchid tree</name>
    <name type="synonym">Phanera variegata</name>
    <dbReference type="NCBI Taxonomy" id="167791"/>
    <lineage>
        <taxon>Eukaryota</taxon>
        <taxon>Viridiplantae</taxon>
        <taxon>Streptophyta</taxon>
        <taxon>Embryophyta</taxon>
        <taxon>Tracheophyta</taxon>
        <taxon>Spermatophyta</taxon>
        <taxon>Magnoliopsida</taxon>
        <taxon>eudicotyledons</taxon>
        <taxon>Gunneridae</taxon>
        <taxon>Pentapetalae</taxon>
        <taxon>rosids</taxon>
        <taxon>fabids</taxon>
        <taxon>Fabales</taxon>
        <taxon>Fabaceae</taxon>
        <taxon>Cercidoideae</taxon>
        <taxon>Cercideae</taxon>
        <taxon>Bauhiniinae</taxon>
        <taxon>Bauhinia</taxon>
    </lineage>
</organism>
<gene>
    <name evidence="1" type="ORF">L6164_002454</name>
</gene>
<dbReference type="Proteomes" id="UP000828941">
    <property type="component" value="Chromosome 2"/>
</dbReference>
<protein>
    <submittedName>
        <fullName evidence="1">Uncharacterized protein</fullName>
    </submittedName>
</protein>
<proteinExistence type="predicted"/>
<dbReference type="EMBL" id="CM039427">
    <property type="protein sequence ID" value="KAI4353509.1"/>
    <property type="molecule type" value="Genomic_DNA"/>
</dbReference>
<evidence type="ECO:0000313" key="2">
    <source>
        <dbReference type="Proteomes" id="UP000828941"/>
    </source>
</evidence>
<evidence type="ECO:0000313" key="1">
    <source>
        <dbReference type="EMBL" id="KAI4353509.1"/>
    </source>
</evidence>
<name>A0ACB9Q051_BAUVA</name>
<accession>A0ACB9Q051</accession>
<comment type="caution">
    <text evidence="1">The sequence shown here is derived from an EMBL/GenBank/DDBJ whole genome shotgun (WGS) entry which is preliminary data.</text>
</comment>